<dbReference type="Gene3D" id="3.30.2020.40">
    <property type="entry name" value="Uncharacterised protein PF10387, DUF2442"/>
    <property type="match status" value="1"/>
</dbReference>
<dbReference type="OrthoDB" id="9807561at2"/>
<evidence type="ECO:0000313" key="2">
    <source>
        <dbReference type="Proteomes" id="UP000291124"/>
    </source>
</evidence>
<dbReference type="KEGG" id="fnk:E1750_09995"/>
<dbReference type="AlphaFoldDB" id="A0A4P6Y8J0"/>
<organism evidence="1 2">
    <name type="scientific">Flavobacterium nackdongense</name>
    <dbReference type="NCBI Taxonomy" id="2547394"/>
    <lineage>
        <taxon>Bacteria</taxon>
        <taxon>Pseudomonadati</taxon>
        <taxon>Bacteroidota</taxon>
        <taxon>Flavobacteriia</taxon>
        <taxon>Flavobacteriales</taxon>
        <taxon>Flavobacteriaceae</taxon>
        <taxon>Flavobacterium</taxon>
    </lineage>
</organism>
<dbReference type="Proteomes" id="UP000291124">
    <property type="component" value="Chromosome"/>
</dbReference>
<protein>
    <submittedName>
        <fullName evidence="1">DUF2442 domain-containing protein</fullName>
    </submittedName>
</protein>
<dbReference type="InterPro" id="IPR018841">
    <property type="entry name" value="DUF2442"/>
</dbReference>
<accession>A0A4P6Y8J0</accession>
<sequence length="78" mass="8981">MNSLIINKSKNAINVAFSNSKMIVFLEDGRELSVPLEWFSKLRSATEKQLNNWRFIGNGQGIHWEEIDEDLSVESLLE</sequence>
<name>A0A4P6Y8J0_9FLAO</name>
<reference evidence="2" key="1">
    <citation type="submission" date="2019-03" db="EMBL/GenBank/DDBJ databases">
        <title>Flavobacterium sp.</title>
        <authorList>
            <person name="Kim H."/>
        </authorList>
    </citation>
    <scope>NUCLEOTIDE SEQUENCE [LARGE SCALE GENOMIC DNA]</scope>
    <source>
        <strain evidence="2">GS13</strain>
    </source>
</reference>
<gene>
    <name evidence="1" type="ORF">E1750_09995</name>
</gene>
<dbReference type="Pfam" id="PF10387">
    <property type="entry name" value="DUF2442"/>
    <property type="match status" value="1"/>
</dbReference>
<proteinExistence type="predicted"/>
<evidence type="ECO:0000313" key="1">
    <source>
        <dbReference type="EMBL" id="QBN19116.1"/>
    </source>
</evidence>
<keyword evidence="2" id="KW-1185">Reference proteome</keyword>
<dbReference type="EMBL" id="CP037933">
    <property type="protein sequence ID" value="QBN19116.1"/>
    <property type="molecule type" value="Genomic_DNA"/>
</dbReference>
<dbReference type="RefSeq" id="WP_133276635.1">
    <property type="nucleotide sequence ID" value="NZ_CP037933.1"/>
</dbReference>